<dbReference type="PANTHER" id="PTHR42758:SF2">
    <property type="entry name" value="PHOSPHATIDYLGLYCEROL PHOSPHOLIPASE C"/>
    <property type="match status" value="1"/>
</dbReference>
<dbReference type="EMBL" id="LDAU01000085">
    <property type="protein sequence ID" value="KRX07178.1"/>
    <property type="molecule type" value="Genomic_DNA"/>
</dbReference>
<name>A0A0V0QYN2_PSEPJ</name>
<dbReference type="AlphaFoldDB" id="A0A0V0QYN2"/>
<evidence type="ECO:0000256" key="4">
    <source>
        <dbReference type="ARBA" id="ARBA00022801"/>
    </source>
</evidence>
<dbReference type="PANTHER" id="PTHR42758">
    <property type="entry name" value="PHOSPHATIDYLGLYCEROL PHOSPHOLIPASE C"/>
    <property type="match status" value="1"/>
</dbReference>
<dbReference type="InterPro" id="IPR052271">
    <property type="entry name" value="GDPD-Related"/>
</dbReference>
<feature type="coiled-coil region" evidence="8">
    <location>
        <begin position="819"/>
        <end position="895"/>
    </location>
</feature>
<dbReference type="InterPro" id="IPR017946">
    <property type="entry name" value="PLC-like_Pdiesterase_TIM-brl"/>
</dbReference>
<evidence type="ECO:0000256" key="8">
    <source>
        <dbReference type="SAM" id="Coils"/>
    </source>
</evidence>
<dbReference type="GO" id="GO:0046475">
    <property type="term" value="P:glycerophospholipid catabolic process"/>
    <property type="evidence" value="ECO:0007669"/>
    <property type="project" value="TreeGrafter"/>
</dbReference>
<feature type="coiled-coil region" evidence="8">
    <location>
        <begin position="477"/>
        <end position="554"/>
    </location>
</feature>
<comment type="caution">
    <text evidence="10">The sequence shown here is derived from an EMBL/GenBank/DDBJ whole genome shotgun (WGS) entry which is preliminary data.</text>
</comment>
<dbReference type="GO" id="GO:0008081">
    <property type="term" value="F:phosphoric diester hydrolase activity"/>
    <property type="evidence" value="ECO:0007669"/>
    <property type="project" value="InterPro"/>
</dbReference>
<dbReference type="GO" id="GO:0005737">
    <property type="term" value="C:cytoplasm"/>
    <property type="evidence" value="ECO:0007669"/>
    <property type="project" value="UniProtKB-ARBA"/>
</dbReference>
<keyword evidence="6" id="KW-0443">Lipid metabolism</keyword>
<sequence length="998" mass="118601">MVGMAQYYEELVRQLESKNSEIEKLNSENMLMKIYQDIQIQQQQQNDSQNKNGENDKMIQFQEQVKGIISNLTKQIEELKMSNLEMGEENELLKNSLQEVEEQFEIQKNQLKEQKKVDQQLEILQKQVQETNIKQNKSQKEGGEISMLRELVEKKNFTEISFRQKIEELNYENEILQNKNDQLFQENLNLQAQIQDNICFISTKAEQDNLIEKKMITLENCLKGFIESVEDNDQQYQMSENFNKDLKKLIKNFGNKIEEGNQEKECKKKDENQIDNQNQLDNNQQYFDDYEQINVEYSLQNYNLWFKALFKQIRNNIQGNQVSQVNQNNDISCATYSCQHGDERIEEESNLLKKQYENQIKEKNRQIEKYLQNQEQLQDQIQQLEKKIVEIVKKEKNQDEQGVQEQFDKIIENCENLGQSLVERQFLQQEVNEKEIEYKKLLEAQSLSAKDIINLRKNVDQLKNTLKNCNCYYNRLIQNQESLEEILVKQLKNYSEKIYGDVEQSLLKEFQELQEKYDKLKNIFNGPEQEEQQLQQYQSQIENTSNINNQVSEEIFSPECGGLFLGYAGCSLLFLKKPQFLWTKYISDNYSMKQLMHQCIQSQKNKDIKNRIMVIAHRGGSFEKPENTMQAFQNAVEKGVDMIETDIMMTKDKKIITFHDEDLIRLCGKKQTTNDSFYNEMVFQEKYNLDFKKGGKYEIISGEKIQPALLEELFQKFPNTLINMEIKDPSEQLILEVRKMIEKYDREENTIWGVKSWDWQKELDFRSSIIPQFTNANDTAKLLIHYLTGFLPFSKPRGQVICVPVYTNDYYQWQTDRFIQQMDNKAEFLKIKIQNRERKIVEMKDMQNGQKDKLYIGKISKFNFENSKACENRILSRKEQNLDREEAQKQIDIEKIGIKQKIYENFMLNKQLRDFGVKAFSSLMFSYIKLSDKCMKGISQHMQKRGYFIFAWVLNDEQSYQKAIDMGVNGIMTDKPSELINYLKERDLLFRAKVQEQQ</sequence>
<keyword evidence="11" id="KW-1185">Reference proteome</keyword>
<dbReference type="SUPFAM" id="SSF51695">
    <property type="entry name" value="PLC-like phosphodiesterases"/>
    <property type="match status" value="1"/>
</dbReference>
<gene>
    <name evidence="10" type="ORF">PPERSA_00335</name>
</gene>
<organism evidence="10 11">
    <name type="scientific">Pseudocohnilembus persalinus</name>
    <name type="common">Ciliate</name>
    <dbReference type="NCBI Taxonomy" id="266149"/>
    <lineage>
        <taxon>Eukaryota</taxon>
        <taxon>Sar</taxon>
        <taxon>Alveolata</taxon>
        <taxon>Ciliophora</taxon>
        <taxon>Intramacronucleata</taxon>
        <taxon>Oligohymenophorea</taxon>
        <taxon>Scuticociliatia</taxon>
        <taxon>Philasterida</taxon>
        <taxon>Pseudocohnilembidae</taxon>
        <taxon>Pseudocohnilembus</taxon>
    </lineage>
</organism>
<evidence type="ECO:0000256" key="7">
    <source>
        <dbReference type="ARBA" id="ARBA00023136"/>
    </source>
</evidence>
<evidence type="ECO:0000256" key="1">
    <source>
        <dbReference type="ARBA" id="ARBA00004370"/>
    </source>
</evidence>
<keyword evidence="7" id="KW-0472">Membrane</keyword>
<evidence type="ECO:0000256" key="2">
    <source>
        <dbReference type="ARBA" id="ARBA00007277"/>
    </source>
</evidence>
<feature type="domain" description="GP-PDE" evidence="9">
    <location>
        <begin position="612"/>
        <end position="983"/>
    </location>
</feature>
<keyword evidence="3" id="KW-0812">Transmembrane</keyword>
<dbReference type="GO" id="GO:0016020">
    <property type="term" value="C:membrane"/>
    <property type="evidence" value="ECO:0007669"/>
    <property type="project" value="UniProtKB-SubCell"/>
</dbReference>
<keyword evidence="8" id="KW-0175">Coiled coil</keyword>
<accession>A0A0V0QYN2</accession>
<comment type="similarity">
    <text evidence="2">Belongs to the glycerophosphoryl diester phosphodiesterase family.</text>
</comment>
<dbReference type="InterPro" id="IPR030395">
    <property type="entry name" value="GP_PDE_dom"/>
</dbReference>
<dbReference type="PROSITE" id="PS51704">
    <property type="entry name" value="GP_PDE"/>
    <property type="match status" value="1"/>
</dbReference>
<proteinExistence type="inferred from homology"/>
<reference evidence="10 11" key="1">
    <citation type="journal article" date="2015" name="Sci. Rep.">
        <title>Genome of the facultative scuticociliatosis pathogen Pseudocohnilembus persalinus provides insight into its virulence through horizontal gene transfer.</title>
        <authorList>
            <person name="Xiong J."/>
            <person name="Wang G."/>
            <person name="Cheng J."/>
            <person name="Tian M."/>
            <person name="Pan X."/>
            <person name="Warren A."/>
            <person name="Jiang C."/>
            <person name="Yuan D."/>
            <person name="Miao W."/>
        </authorList>
    </citation>
    <scope>NUCLEOTIDE SEQUENCE [LARGE SCALE GENOMIC DNA]</scope>
    <source>
        <strain evidence="10">36N120E</strain>
    </source>
</reference>
<feature type="coiled-coil region" evidence="8">
    <location>
        <begin position="166"/>
        <end position="193"/>
    </location>
</feature>
<comment type="subcellular location">
    <subcellularLocation>
        <location evidence="1">Membrane</location>
    </subcellularLocation>
</comment>
<dbReference type="Pfam" id="PF03009">
    <property type="entry name" value="GDPD"/>
    <property type="match status" value="1"/>
</dbReference>
<feature type="coiled-coil region" evidence="8">
    <location>
        <begin position="69"/>
        <end position="141"/>
    </location>
</feature>
<evidence type="ECO:0000313" key="11">
    <source>
        <dbReference type="Proteomes" id="UP000054937"/>
    </source>
</evidence>
<dbReference type="OrthoDB" id="311925at2759"/>
<evidence type="ECO:0000256" key="6">
    <source>
        <dbReference type="ARBA" id="ARBA00023098"/>
    </source>
</evidence>
<evidence type="ECO:0000259" key="9">
    <source>
        <dbReference type="PROSITE" id="PS51704"/>
    </source>
</evidence>
<evidence type="ECO:0000313" key="10">
    <source>
        <dbReference type="EMBL" id="KRX07178.1"/>
    </source>
</evidence>
<dbReference type="Gene3D" id="3.20.20.190">
    <property type="entry name" value="Phosphatidylinositol (PI) phosphodiesterase"/>
    <property type="match status" value="2"/>
</dbReference>
<evidence type="ECO:0000256" key="3">
    <source>
        <dbReference type="ARBA" id="ARBA00022692"/>
    </source>
</evidence>
<evidence type="ECO:0000256" key="5">
    <source>
        <dbReference type="ARBA" id="ARBA00022989"/>
    </source>
</evidence>
<dbReference type="InParanoid" id="A0A0V0QYN2"/>
<keyword evidence="4" id="KW-0378">Hydrolase</keyword>
<dbReference type="Proteomes" id="UP000054937">
    <property type="component" value="Unassembled WGS sequence"/>
</dbReference>
<protein>
    <submittedName>
        <fullName evidence="10">PLC-like phosphodiesterase, TIM beta/alpha-barrel domain</fullName>
    </submittedName>
</protein>
<feature type="coiled-coil region" evidence="8">
    <location>
        <begin position="346"/>
        <end position="444"/>
    </location>
</feature>
<keyword evidence="5" id="KW-1133">Transmembrane helix</keyword>